<evidence type="ECO:0000313" key="2">
    <source>
        <dbReference type="Proteomes" id="UP000624279"/>
    </source>
</evidence>
<organism evidence="1 2">
    <name type="scientific">Undibacterium flavidum</name>
    <dbReference type="NCBI Taxonomy" id="2762297"/>
    <lineage>
        <taxon>Bacteria</taxon>
        <taxon>Pseudomonadati</taxon>
        <taxon>Pseudomonadota</taxon>
        <taxon>Betaproteobacteria</taxon>
        <taxon>Burkholderiales</taxon>
        <taxon>Oxalobacteraceae</taxon>
        <taxon>Undibacterium</taxon>
    </lineage>
</organism>
<gene>
    <name evidence="1" type="ORF">H8K55_11720</name>
</gene>
<accession>A0ABR6YCH7</accession>
<keyword evidence="2" id="KW-1185">Reference proteome</keyword>
<comment type="caution">
    <text evidence="1">The sequence shown here is derived from an EMBL/GenBank/DDBJ whole genome shotgun (WGS) entry which is preliminary data.</text>
</comment>
<reference evidence="1 2" key="1">
    <citation type="submission" date="2020-08" db="EMBL/GenBank/DDBJ databases">
        <title>Novel species isolated from subtropical streams in China.</title>
        <authorList>
            <person name="Lu H."/>
        </authorList>
    </citation>
    <scope>NUCLEOTIDE SEQUENCE [LARGE SCALE GENOMIC DNA]</scope>
    <source>
        <strain evidence="1 2">LX15W</strain>
    </source>
</reference>
<sequence>MAHQHTLELKQIAAGRDHIQTFEFARVFSRAAQTIRKSYCLTGHYLGIRPLKLGNRLMWPVADIAALLNGSV</sequence>
<name>A0ABR6YCH7_9BURK</name>
<dbReference type="Proteomes" id="UP000624279">
    <property type="component" value="Unassembled WGS sequence"/>
</dbReference>
<evidence type="ECO:0000313" key="1">
    <source>
        <dbReference type="EMBL" id="MBC3874260.1"/>
    </source>
</evidence>
<evidence type="ECO:0008006" key="3">
    <source>
        <dbReference type="Google" id="ProtNLM"/>
    </source>
</evidence>
<proteinExistence type="predicted"/>
<protein>
    <recommendedName>
        <fullName evidence="3">DNA-binding protein</fullName>
    </recommendedName>
</protein>
<dbReference type="EMBL" id="JACOGA010000010">
    <property type="protein sequence ID" value="MBC3874260.1"/>
    <property type="molecule type" value="Genomic_DNA"/>
</dbReference>
<dbReference type="RefSeq" id="WP_186942261.1">
    <property type="nucleotide sequence ID" value="NZ_JACOGA010000010.1"/>
</dbReference>